<evidence type="ECO:0000259" key="9">
    <source>
        <dbReference type="PROSITE" id="PS50011"/>
    </source>
</evidence>
<dbReference type="PANTHER" id="PTHR43895">
    <property type="entry name" value="CALCIUM/CALMODULIN-DEPENDENT PROTEIN KINASE KINASE-RELATED"/>
    <property type="match status" value="1"/>
</dbReference>
<feature type="domain" description="Protein kinase" evidence="9">
    <location>
        <begin position="33"/>
        <end position="347"/>
    </location>
</feature>
<keyword evidence="3 6" id="KW-0547">Nucleotide-binding</keyword>
<dbReference type="AlphaFoldDB" id="A0A1J4JIW7"/>
<dbReference type="VEuPathDB" id="TrichDB:TRFO_36693"/>
<dbReference type="InterPro" id="IPR000719">
    <property type="entry name" value="Prot_kinase_dom"/>
</dbReference>
<keyword evidence="2" id="KW-0808">Transferase</keyword>
<feature type="region of interest" description="Disordered" evidence="8">
    <location>
        <begin position="392"/>
        <end position="417"/>
    </location>
</feature>
<evidence type="ECO:0000313" key="11">
    <source>
        <dbReference type="Proteomes" id="UP000179807"/>
    </source>
</evidence>
<dbReference type="GeneID" id="94845683"/>
<gene>
    <name evidence="10" type="ORF">TRFO_36693</name>
</gene>
<proteinExistence type="inferred from homology"/>
<evidence type="ECO:0000256" key="3">
    <source>
        <dbReference type="ARBA" id="ARBA00022741"/>
    </source>
</evidence>
<dbReference type="Pfam" id="PF00069">
    <property type="entry name" value="Pkinase"/>
    <property type="match status" value="1"/>
</dbReference>
<evidence type="ECO:0000256" key="4">
    <source>
        <dbReference type="ARBA" id="ARBA00022777"/>
    </source>
</evidence>
<dbReference type="PROSITE" id="PS00108">
    <property type="entry name" value="PROTEIN_KINASE_ST"/>
    <property type="match status" value="1"/>
</dbReference>
<name>A0A1J4JIW7_9EUKA</name>
<dbReference type="InterPro" id="IPR011009">
    <property type="entry name" value="Kinase-like_dom_sf"/>
</dbReference>
<evidence type="ECO:0000256" key="8">
    <source>
        <dbReference type="SAM" id="MobiDB-lite"/>
    </source>
</evidence>
<comment type="caution">
    <text evidence="10">The sequence shown here is derived from an EMBL/GenBank/DDBJ whole genome shotgun (WGS) entry which is preliminary data.</text>
</comment>
<accession>A0A1J4JIW7</accession>
<protein>
    <submittedName>
        <fullName evidence="10">CAMK family protein kinase</fullName>
    </submittedName>
</protein>
<dbReference type="PANTHER" id="PTHR43895:SF150">
    <property type="entry name" value="SERINE_THREONINE-PROTEIN KINASE STK11"/>
    <property type="match status" value="1"/>
</dbReference>
<dbReference type="GO" id="GO:0007165">
    <property type="term" value="P:signal transduction"/>
    <property type="evidence" value="ECO:0007669"/>
    <property type="project" value="TreeGrafter"/>
</dbReference>
<dbReference type="EMBL" id="MLAK01001133">
    <property type="protein sequence ID" value="OHS97164.1"/>
    <property type="molecule type" value="Genomic_DNA"/>
</dbReference>
<evidence type="ECO:0000256" key="5">
    <source>
        <dbReference type="ARBA" id="ARBA00022840"/>
    </source>
</evidence>
<evidence type="ECO:0000256" key="6">
    <source>
        <dbReference type="PROSITE-ProRule" id="PRU10141"/>
    </source>
</evidence>
<dbReference type="Proteomes" id="UP000179807">
    <property type="component" value="Unassembled WGS sequence"/>
</dbReference>
<dbReference type="InterPro" id="IPR008271">
    <property type="entry name" value="Ser/Thr_kinase_AS"/>
</dbReference>
<reference evidence="10" key="1">
    <citation type="submission" date="2016-10" db="EMBL/GenBank/DDBJ databases">
        <authorList>
            <person name="Benchimol M."/>
            <person name="Almeida L.G."/>
            <person name="Vasconcelos A.T."/>
            <person name="Perreira-Neves A."/>
            <person name="Rosa I.A."/>
            <person name="Tasca T."/>
            <person name="Bogo M.R."/>
            <person name="de Souza W."/>
        </authorList>
    </citation>
    <scope>NUCLEOTIDE SEQUENCE [LARGE SCALE GENOMIC DNA]</scope>
    <source>
        <strain evidence="10">K</strain>
    </source>
</reference>
<dbReference type="Gene3D" id="1.10.510.10">
    <property type="entry name" value="Transferase(Phosphotransferase) domain 1"/>
    <property type="match status" value="2"/>
</dbReference>
<dbReference type="PROSITE" id="PS50011">
    <property type="entry name" value="PROTEIN_KINASE_DOM"/>
    <property type="match status" value="1"/>
</dbReference>
<dbReference type="SMART" id="SM00220">
    <property type="entry name" value="S_TKc"/>
    <property type="match status" value="1"/>
</dbReference>
<evidence type="ECO:0000256" key="7">
    <source>
        <dbReference type="RuleBase" id="RU000304"/>
    </source>
</evidence>
<dbReference type="GO" id="GO:0005524">
    <property type="term" value="F:ATP binding"/>
    <property type="evidence" value="ECO:0007669"/>
    <property type="project" value="UniProtKB-UniRule"/>
</dbReference>
<evidence type="ECO:0000313" key="10">
    <source>
        <dbReference type="EMBL" id="OHS97164.1"/>
    </source>
</evidence>
<keyword evidence="4 10" id="KW-0418">Kinase</keyword>
<keyword evidence="1 7" id="KW-0723">Serine/threonine-protein kinase</keyword>
<organism evidence="10 11">
    <name type="scientific">Tritrichomonas foetus</name>
    <dbReference type="NCBI Taxonomy" id="1144522"/>
    <lineage>
        <taxon>Eukaryota</taxon>
        <taxon>Metamonada</taxon>
        <taxon>Parabasalia</taxon>
        <taxon>Tritrichomonadida</taxon>
        <taxon>Tritrichomonadidae</taxon>
        <taxon>Tritrichomonas</taxon>
    </lineage>
</organism>
<sequence>MKNRICFGHSSIHSKVFNHKPKLYMNREMPESYEAIRRLGRGSFADVWLATHKKTNQQVAIKIIDKISTKNDDHAKLKIEKEINIMKEVNHPNIVTLFDVEENDECYFLIMEYLSGGTLIEKLENICKIHNNNSEKSECSNLLEDKSLKENSKCQINILNENKMTRRNLNSNNTEKLSEIVTKKVIYQVLKALEYLHETCHIVHRDLKCENIMFDEFGNAKIIDFGLSTFFSEDSPLLSTKCGSPAFASPEMLLGRKYTKMVDVWSCGILAFALLYGKFPFFDEDLGQMLSKIVYENLEFPNLNENNNVNNDFCEVSPMAKNLIARMLCKNPHERIKIEEALRHPWFSDIKNSMNDDEVEYRNGCEMMNATERISEWKKRIMHIAEYSNPKETNKIQKSEQPLTKPKVISPNVIRRR</sequence>
<keyword evidence="11" id="KW-1185">Reference proteome</keyword>
<dbReference type="RefSeq" id="XP_068350301.1">
    <property type="nucleotide sequence ID" value="XM_068510979.1"/>
</dbReference>
<dbReference type="GO" id="GO:0004674">
    <property type="term" value="F:protein serine/threonine kinase activity"/>
    <property type="evidence" value="ECO:0007669"/>
    <property type="project" value="UniProtKB-KW"/>
</dbReference>
<dbReference type="SUPFAM" id="SSF56112">
    <property type="entry name" value="Protein kinase-like (PK-like)"/>
    <property type="match status" value="1"/>
</dbReference>
<feature type="binding site" evidence="6">
    <location>
        <position position="62"/>
    </location>
    <ligand>
        <name>ATP</name>
        <dbReference type="ChEBI" id="CHEBI:30616"/>
    </ligand>
</feature>
<dbReference type="InterPro" id="IPR017441">
    <property type="entry name" value="Protein_kinase_ATP_BS"/>
</dbReference>
<evidence type="ECO:0000256" key="1">
    <source>
        <dbReference type="ARBA" id="ARBA00022527"/>
    </source>
</evidence>
<comment type="similarity">
    <text evidence="7">Belongs to the protein kinase superfamily.</text>
</comment>
<keyword evidence="5 6" id="KW-0067">ATP-binding</keyword>
<dbReference type="FunFam" id="3.30.200.20:FF:000003">
    <property type="entry name" value="Non-specific serine/threonine protein kinase"/>
    <property type="match status" value="1"/>
</dbReference>
<evidence type="ECO:0000256" key="2">
    <source>
        <dbReference type="ARBA" id="ARBA00022679"/>
    </source>
</evidence>
<dbReference type="PROSITE" id="PS00107">
    <property type="entry name" value="PROTEIN_KINASE_ATP"/>
    <property type="match status" value="1"/>
</dbReference>